<evidence type="ECO:0000256" key="4">
    <source>
        <dbReference type="ARBA" id="ARBA00023136"/>
    </source>
</evidence>
<dbReference type="Pfam" id="PF02674">
    <property type="entry name" value="Colicin_V"/>
    <property type="match status" value="1"/>
</dbReference>
<dbReference type="EMBL" id="FQUC01000008">
    <property type="protein sequence ID" value="SHF60015.1"/>
    <property type="molecule type" value="Genomic_DNA"/>
</dbReference>
<keyword evidence="2 5" id="KW-0812">Transmembrane</keyword>
<dbReference type="RefSeq" id="WP_062178315.1">
    <property type="nucleotide sequence ID" value="NZ_BBXL01000004.1"/>
</dbReference>
<dbReference type="OrthoDB" id="9799585at2"/>
<sequence length="164" mass="18215">MTWFDICIFIVTAYCIFKGYKTGLVKQLATLAGLVAGAVLSGQISTIIRPLIQGKTESSDYILEPLSYILAFAIIMLAFYLLGTLVQGILEAAKMGTLNRLAGIVLCLTKWMFAISIVLNLLIKVDTNRIIISHETEARSKTYKYVQPLAPYLVPYLKFGLDKE</sequence>
<keyword evidence="3 5" id="KW-1133">Transmembrane helix</keyword>
<dbReference type="PANTHER" id="PTHR37306">
    <property type="entry name" value="COLICIN V PRODUCTION PROTEIN"/>
    <property type="match status" value="1"/>
</dbReference>
<dbReference type="AlphaFoldDB" id="A0A1M5CZF7"/>
<dbReference type="GO" id="GO:0016020">
    <property type="term" value="C:membrane"/>
    <property type="evidence" value="ECO:0007669"/>
    <property type="project" value="UniProtKB-SubCell"/>
</dbReference>
<reference evidence="7" key="1">
    <citation type="submission" date="2016-11" db="EMBL/GenBank/DDBJ databases">
        <authorList>
            <person name="Varghese N."/>
            <person name="Submissions S."/>
        </authorList>
    </citation>
    <scope>NUCLEOTIDE SEQUENCE [LARGE SCALE GENOMIC DNA]</scope>
    <source>
        <strain evidence="7">DSM 27370</strain>
    </source>
</reference>
<feature type="transmembrane region" description="Helical" evidence="5">
    <location>
        <begin position="68"/>
        <end position="89"/>
    </location>
</feature>
<keyword evidence="4 5" id="KW-0472">Membrane</keyword>
<comment type="subcellular location">
    <subcellularLocation>
        <location evidence="1">Membrane</location>
        <topology evidence="1">Multi-pass membrane protein</topology>
    </subcellularLocation>
</comment>
<feature type="transmembrane region" description="Helical" evidence="5">
    <location>
        <begin position="101"/>
        <end position="123"/>
    </location>
</feature>
<evidence type="ECO:0000313" key="6">
    <source>
        <dbReference type="EMBL" id="SHF60015.1"/>
    </source>
</evidence>
<protein>
    <submittedName>
        <fullName evidence="6">Uncharacterized membrane protein, required for colicin V production</fullName>
    </submittedName>
</protein>
<proteinExistence type="predicted"/>
<dbReference type="PANTHER" id="PTHR37306:SF1">
    <property type="entry name" value="COLICIN V PRODUCTION PROTEIN"/>
    <property type="match status" value="1"/>
</dbReference>
<dbReference type="InterPro" id="IPR003825">
    <property type="entry name" value="Colicin-V_CvpA"/>
</dbReference>
<dbReference type="Proteomes" id="UP000184480">
    <property type="component" value="Unassembled WGS sequence"/>
</dbReference>
<accession>A0A1M5CZF7</accession>
<organism evidence="6 7">
    <name type="scientific">Dysgonomonas macrotermitis</name>
    <dbReference type="NCBI Taxonomy" id="1346286"/>
    <lineage>
        <taxon>Bacteria</taxon>
        <taxon>Pseudomonadati</taxon>
        <taxon>Bacteroidota</taxon>
        <taxon>Bacteroidia</taxon>
        <taxon>Bacteroidales</taxon>
        <taxon>Dysgonomonadaceae</taxon>
        <taxon>Dysgonomonas</taxon>
    </lineage>
</organism>
<gene>
    <name evidence="6" type="ORF">SAMN05444362_10825</name>
</gene>
<dbReference type="GO" id="GO:0009403">
    <property type="term" value="P:toxin biosynthetic process"/>
    <property type="evidence" value="ECO:0007669"/>
    <property type="project" value="InterPro"/>
</dbReference>
<evidence type="ECO:0000313" key="7">
    <source>
        <dbReference type="Proteomes" id="UP000184480"/>
    </source>
</evidence>
<evidence type="ECO:0000256" key="5">
    <source>
        <dbReference type="SAM" id="Phobius"/>
    </source>
</evidence>
<evidence type="ECO:0000256" key="1">
    <source>
        <dbReference type="ARBA" id="ARBA00004141"/>
    </source>
</evidence>
<evidence type="ECO:0000256" key="2">
    <source>
        <dbReference type="ARBA" id="ARBA00022692"/>
    </source>
</evidence>
<dbReference type="STRING" id="1346286.SAMN05444362_10825"/>
<evidence type="ECO:0000256" key="3">
    <source>
        <dbReference type="ARBA" id="ARBA00022989"/>
    </source>
</evidence>
<feature type="transmembrane region" description="Helical" evidence="5">
    <location>
        <begin position="28"/>
        <end position="48"/>
    </location>
</feature>
<keyword evidence="7" id="KW-1185">Reference proteome</keyword>
<name>A0A1M5CZF7_9BACT</name>